<reference evidence="5 6" key="1">
    <citation type="submission" date="2021-05" db="EMBL/GenBank/DDBJ databases">
        <title>Fusibacter ferrireducens sp. nov., an anaerobic, sulfur- and Fe-reducing bacterium isolated from the mangrove sediment.</title>
        <authorList>
            <person name="Qiu D."/>
        </authorList>
    </citation>
    <scope>NUCLEOTIDE SEQUENCE [LARGE SCALE GENOMIC DNA]</scope>
    <source>
        <strain evidence="5 6">DSM 12116</strain>
    </source>
</reference>
<dbReference type="InterPro" id="IPR036388">
    <property type="entry name" value="WH-like_DNA-bd_sf"/>
</dbReference>
<dbReference type="PRINTS" id="PR00038">
    <property type="entry name" value="HTHLUXR"/>
</dbReference>
<keyword evidence="3" id="KW-0804">Transcription</keyword>
<evidence type="ECO:0000256" key="3">
    <source>
        <dbReference type="ARBA" id="ARBA00023163"/>
    </source>
</evidence>
<dbReference type="PANTHER" id="PTHR44688">
    <property type="entry name" value="DNA-BINDING TRANSCRIPTIONAL ACTIVATOR DEVR_DOSR"/>
    <property type="match status" value="1"/>
</dbReference>
<dbReference type="InterPro" id="IPR016032">
    <property type="entry name" value="Sig_transdc_resp-reg_C-effctor"/>
</dbReference>
<evidence type="ECO:0000313" key="5">
    <source>
        <dbReference type="EMBL" id="MBS7526906.1"/>
    </source>
</evidence>
<dbReference type="SUPFAM" id="SSF46894">
    <property type="entry name" value="C-terminal effector domain of the bipartite response regulators"/>
    <property type="match status" value="1"/>
</dbReference>
<keyword evidence="2" id="KW-0238">DNA-binding</keyword>
<evidence type="ECO:0000259" key="4">
    <source>
        <dbReference type="PROSITE" id="PS50043"/>
    </source>
</evidence>
<sequence>MVMNYPQQLPWMKINDFLLYIESLSDSKNFSMQVIQKLHTLIPYDRFSVFYVDSNGKLNDATIMGADEGWIERYFDYYSKLEQGNYSLLEKLNDGSSSKIKVKSRDWTESKPNEFITDFIRPQGIKHSVGMMLHDVNDYSCIVFTLERTKLSKYHASDIDTLSIVQPHIENLYRKVLENGPKISKKDKYAKLRDVLTKREVEIAGLLCDGMTPRMISGKLYLSLSTTYKHIANIHTKLDVSNRQELILKLIEMKDGIYQQS</sequence>
<comment type="caution">
    <text evidence="5">The sequence shown here is derived from an EMBL/GenBank/DDBJ whole genome shotgun (WGS) entry which is preliminary data.</text>
</comment>
<evidence type="ECO:0000256" key="1">
    <source>
        <dbReference type="ARBA" id="ARBA00023015"/>
    </source>
</evidence>
<organism evidence="5 6">
    <name type="scientific">Fusibacter paucivorans</name>
    <dbReference type="NCBI Taxonomy" id="76009"/>
    <lineage>
        <taxon>Bacteria</taxon>
        <taxon>Bacillati</taxon>
        <taxon>Bacillota</taxon>
        <taxon>Clostridia</taxon>
        <taxon>Eubacteriales</taxon>
        <taxon>Eubacteriales Family XII. Incertae Sedis</taxon>
        <taxon>Fusibacter</taxon>
    </lineage>
</organism>
<dbReference type="InterPro" id="IPR000792">
    <property type="entry name" value="Tscrpt_reg_LuxR_C"/>
</dbReference>
<dbReference type="CDD" id="cd06170">
    <property type="entry name" value="LuxR_C_like"/>
    <property type="match status" value="1"/>
</dbReference>
<accession>A0ABS5PQM5</accession>
<dbReference type="Proteomes" id="UP000746471">
    <property type="component" value="Unassembled WGS sequence"/>
</dbReference>
<dbReference type="PANTHER" id="PTHR44688:SF16">
    <property type="entry name" value="DNA-BINDING TRANSCRIPTIONAL ACTIVATOR DEVR_DOSR"/>
    <property type="match status" value="1"/>
</dbReference>
<gene>
    <name evidence="5" type="ORF">KHM83_09470</name>
</gene>
<dbReference type="PROSITE" id="PS50043">
    <property type="entry name" value="HTH_LUXR_2"/>
    <property type="match status" value="1"/>
</dbReference>
<dbReference type="Gene3D" id="1.10.10.10">
    <property type="entry name" value="Winged helix-like DNA-binding domain superfamily/Winged helix DNA-binding domain"/>
    <property type="match status" value="1"/>
</dbReference>
<keyword evidence="1" id="KW-0805">Transcription regulation</keyword>
<dbReference type="RefSeq" id="WP_213236767.1">
    <property type="nucleotide sequence ID" value="NZ_JAHBCL010000014.1"/>
</dbReference>
<dbReference type="EMBL" id="JAHBCL010000014">
    <property type="protein sequence ID" value="MBS7526906.1"/>
    <property type="molecule type" value="Genomic_DNA"/>
</dbReference>
<name>A0ABS5PQM5_9FIRM</name>
<protein>
    <submittedName>
        <fullName evidence="5">Helix-turn-helix transcriptional regulator</fullName>
    </submittedName>
</protein>
<feature type="domain" description="HTH luxR-type" evidence="4">
    <location>
        <begin position="189"/>
        <end position="254"/>
    </location>
</feature>
<evidence type="ECO:0000313" key="6">
    <source>
        <dbReference type="Proteomes" id="UP000746471"/>
    </source>
</evidence>
<keyword evidence="6" id="KW-1185">Reference proteome</keyword>
<evidence type="ECO:0000256" key="2">
    <source>
        <dbReference type="ARBA" id="ARBA00023125"/>
    </source>
</evidence>
<dbReference type="Pfam" id="PF00196">
    <property type="entry name" value="GerE"/>
    <property type="match status" value="1"/>
</dbReference>
<proteinExistence type="predicted"/>
<dbReference type="SMART" id="SM00421">
    <property type="entry name" value="HTH_LUXR"/>
    <property type="match status" value="1"/>
</dbReference>